<dbReference type="STRING" id="624147.SAMN04487970_10771"/>
<protein>
    <submittedName>
        <fullName evidence="1">DNA polymerase</fullName>
    </submittedName>
</protein>
<organism evidence="1 2">
    <name type="scientific">Paenibacillus tianmuensis</name>
    <dbReference type="NCBI Taxonomy" id="624147"/>
    <lineage>
        <taxon>Bacteria</taxon>
        <taxon>Bacillati</taxon>
        <taxon>Bacillota</taxon>
        <taxon>Bacilli</taxon>
        <taxon>Bacillales</taxon>
        <taxon>Paenibacillaceae</taxon>
        <taxon>Paenibacillus</taxon>
    </lineage>
</organism>
<keyword evidence="2" id="KW-1185">Reference proteome</keyword>
<name>A0A1G4TXV9_9BACL</name>
<dbReference type="SUPFAM" id="SSF56672">
    <property type="entry name" value="DNA/RNA polymerases"/>
    <property type="match status" value="1"/>
</dbReference>
<sequence length="193" mass="21896">MENMDKKKEIPPEEYPVHVKKWRSANPNIVKLWYAAEKAAVKAVREKTTIKLAHGVRYRYEPGVLFADLPSGRSLAYVNPRIKPDPKFGKDGIVFDGMDQVKKKWMSHRTYGGRLVENLVQAIARDCLAESLMRLDAEGYKTVMHVHDEAVLDVPIGTSSVEHVTEIMSRPIDWAPGLPLKAAGFECDFYQKD</sequence>
<dbReference type="AlphaFoldDB" id="A0A1G4TXV9"/>
<evidence type="ECO:0000313" key="2">
    <source>
        <dbReference type="Proteomes" id="UP000198601"/>
    </source>
</evidence>
<gene>
    <name evidence="1" type="ORF">SAMN04487970_10771</name>
</gene>
<dbReference type="InterPro" id="IPR043502">
    <property type="entry name" value="DNA/RNA_pol_sf"/>
</dbReference>
<dbReference type="EMBL" id="FMTT01000077">
    <property type="protein sequence ID" value="SCW86158.1"/>
    <property type="molecule type" value="Genomic_DNA"/>
</dbReference>
<dbReference type="Proteomes" id="UP000198601">
    <property type="component" value="Unassembled WGS sequence"/>
</dbReference>
<proteinExistence type="predicted"/>
<accession>A0A1G4TXV9</accession>
<reference evidence="2" key="1">
    <citation type="submission" date="2016-10" db="EMBL/GenBank/DDBJ databases">
        <authorList>
            <person name="Varghese N."/>
            <person name="Submissions S."/>
        </authorList>
    </citation>
    <scope>NUCLEOTIDE SEQUENCE [LARGE SCALE GENOMIC DNA]</scope>
    <source>
        <strain evidence="2">CGMCC 1.8946</strain>
    </source>
</reference>
<evidence type="ECO:0000313" key="1">
    <source>
        <dbReference type="EMBL" id="SCW86158.1"/>
    </source>
</evidence>